<protein>
    <submittedName>
        <fullName evidence="2">Putative ATPase subunit of terminase (GpP-like)</fullName>
    </submittedName>
</protein>
<dbReference type="EMBL" id="FOEI01000003">
    <property type="protein sequence ID" value="SEP90933.1"/>
    <property type="molecule type" value="Genomic_DNA"/>
</dbReference>
<dbReference type="InterPro" id="IPR010332">
    <property type="entry name" value="ATPase_terminase-su_N"/>
</dbReference>
<feature type="domain" description="Terminase ATPase subunit N-terminal" evidence="1">
    <location>
        <begin position="20"/>
        <end position="66"/>
    </location>
</feature>
<dbReference type="Proteomes" id="UP000198648">
    <property type="component" value="Unassembled WGS sequence"/>
</dbReference>
<organism evidence="2 3">
    <name type="scientific">Flavobacterium urocaniciphilum</name>
    <dbReference type="NCBI Taxonomy" id="1299341"/>
    <lineage>
        <taxon>Bacteria</taxon>
        <taxon>Pseudomonadati</taxon>
        <taxon>Bacteroidota</taxon>
        <taxon>Flavobacteriia</taxon>
        <taxon>Flavobacteriales</taxon>
        <taxon>Flavobacteriaceae</taxon>
        <taxon>Flavobacterium</taxon>
    </lineage>
</organism>
<reference evidence="2 3" key="1">
    <citation type="submission" date="2016-10" db="EMBL/GenBank/DDBJ databases">
        <authorList>
            <person name="de Groot N.N."/>
        </authorList>
    </citation>
    <scope>NUCLEOTIDE SEQUENCE [LARGE SCALE GENOMIC DNA]</scope>
    <source>
        <strain evidence="2 3">DSM 27078</strain>
    </source>
</reference>
<dbReference type="STRING" id="1299341.SAMN05444005_103138"/>
<gene>
    <name evidence="2" type="ORF">SAMN05444005_103138</name>
</gene>
<evidence type="ECO:0000313" key="2">
    <source>
        <dbReference type="EMBL" id="SEP90933.1"/>
    </source>
</evidence>
<sequence length="162" mass="18812">MDNTSKKGGRLTAVERDYKKSQGKDLFIKGFTLTNISEIIGVGVKTLSGWRDTDEWEKEKELNNIRPSEIKRMILEYVRDLKNGDTPLYKADDLSKISAAFDRLNDSRKKAVYTMESFDDFSQFMMVKAGNNTGKKREDLIELLKLVRPYFDQYITELLQHD</sequence>
<evidence type="ECO:0000313" key="3">
    <source>
        <dbReference type="Proteomes" id="UP000198648"/>
    </source>
</evidence>
<evidence type="ECO:0000259" key="1">
    <source>
        <dbReference type="Pfam" id="PF06056"/>
    </source>
</evidence>
<dbReference type="AlphaFoldDB" id="A0A1H9BQU5"/>
<keyword evidence="3" id="KW-1185">Reference proteome</keyword>
<dbReference type="Pfam" id="PF06056">
    <property type="entry name" value="Terminase_5"/>
    <property type="match status" value="1"/>
</dbReference>
<proteinExistence type="predicted"/>
<name>A0A1H9BQU5_9FLAO</name>
<dbReference type="OrthoDB" id="1268975at2"/>
<accession>A0A1H9BQU5</accession>
<dbReference type="RefSeq" id="WP_091467212.1">
    <property type="nucleotide sequence ID" value="NZ_FOEI01000003.1"/>
</dbReference>